<evidence type="ECO:0000313" key="11">
    <source>
        <dbReference type="Proteomes" id="UP000539985"/>
    </source>
</evidence>
<proteinExistence type="inferred from homology"/>
<evidence type="ECO:0000256" key="6">
    <source>
        <dbReference type="ARBA" id="ARBA00022692"/>
    </source>
</evidence>
<keyword evidence="7 9" id="KW-1133">Transmembrane helix</keyword>
<dbReference type="Pfam" id="PF02653">
    <property type="entry name" value="BPD_transp_2"/>
    <property type="match status" value="1"/>
</dbReference>
<dbReference type="AlphaFoldDB" id="A0A7Y7XBL7"/>
<keyword evidence="4" id="KW-1003">Cell membrane</keyword>
<name>A0A7Y7XBL7_9PSED</name>
<reference evidence="10 11" key="1">
    <citation type="submission" date="2020-04" db="EMBL/GenBank/DDBJ databases">
        <title>Molecular characterization of pseudomonads from Agaricus bisporus reveal novel blotch 2 pathogens in Western Europe.</title>
        <authorList>
            <person name="Taparia T."/>
            <person name="Krijger M."/>
            <person name="Haynes E."/>
            <person name="Elpinstone J.G."/>
            <person name="Noble R."/>
            <person name="Van Der Wolf J."/>
        </authorList>
    </citation>
    <scope>NUCLEOTIDE SEQUENCE [LARGE SCALE GENOMIC DNA]</scope>
    <source>
        <strain evidence="10 11">H7001</strain>
    </source>
</reference>
<feature type="transmembrane region" description="Helical" evidence="9">
    <location>
        <begin position="39"/>
        <end position="56"/>
    </location>
</feature>
<dbReference type="PANTHER" id="PTHR32196:SF21">
    <property type="entry name" value="ABC TRANSPORTER PERMEASE PROTEIN YPHD-RELATED"/>
    <property type="match status" value="1"/>
</dbReference>
<feature type="transmembrane region" description="Helical" evidence="9">
    <location>
        <begin position="110"/>
        <end position="133"/>
    </location>
</feature>
<dbReference type="EMBL" id="JACAQB010000004">
    <property type="protein sequence ID" value="NWB95742.1"/>
    <property type="molecule type" value="Genomic_DNA"/>
</dbReference>
<feature type="transmembrane region" description="Helical" evidence="9">
    <location>
        <begin position="63"/>
        <end position="79"/>
    </location>
</feature>
<feature type="transmembrane region" description="Helical" evidence="9">
    <location>
        <begin position="206"/>
        <end position="229"/>
    </location>
</feature>
<evidence type="ECO:0000256" key="3">
    <source>
        <dbReference type="ARBA" id="ARBA00022448"/>
    </source>
</evidence>
<dbReference type="CDD" id="cd06579">
    <property type="entry name" value="TM_PBP1_transp_AraH_like"/>
    <property type="match status" value="1"/>
</dbReference>
<feature type="transmembrane region" description="Helical" evidence="9">
    <location>
        <begin position="235"/>
        <end position="254"/>
    </location>
</feature>
<comment type="similarity">
    <text evidence="2">Belongs to the binding-protein-dependent transport system permease family. AraH/RbsC subfamily.</text>
</comment>
<evidence type="ECO:0000256" key="1">
    <source>
        <dbReference type="ARBA" id="ARBA00004429"/>
    </source>
</evidence>
<keyword evidence="6 9" id="KW-0812">Transmembrane</keyword>
<feature type="transmembrane region" description="Helical" evidence="9">
    <location>
        <begin position="153"/>
        <end position="176"/>
    </location>
</feature>
<evidence type="ECO:0000256" key="5">
    <source>
        <dbReference type="ARBA" id="ARBA00022519"/>
    </source>
</evidence>
<gene>
    <name evidence="10" type="ORF">HX882_07555</name>
</gene>
<keyword evidence="5" id="KW-0997">Cell inner membrane</keyword>
<accession>A0A7Y7XBL7</accession>
<organism evidence="10 11">
    <name type="scientific">Pseudomonas gingeri</name>
    <dbReference type="NCBI Taxonomy" id="117681"/>
    <lineage>
        <taxon>Bacteria</taxon>
        <taxon>Pseudomonadati</taxon>
        <taxon>Pseudomonadota</taxon>
        <taxon>Gammaproteobacteria</taxon>
        <taxon>Pseudomonadales</taxon>
        <taxon>Pseudomonadaceae</taxon>
        <taxon>Pseudomonas</taxon>
    </lineage>
</organism>
<evidence type="ECO:0000256" key="4">
    <source>
        <dbReference type="ARBA" id="ARBA00022475"/>
    </source>
</evidence>
<dbReference type="RefSeq" id="WP_177100998.1">
    <property type="nucleotide sequence ID" value="NZ_JACAQB010000004.1"/>
</dbReference>
<keyword evidence="8 9" id="KW-0472">Membrane</keyword>
<feature type="transmembrane region" description="Helical" evidence="9">
    <location>
        <begin position="85"/>
        <end position="103"/>
    </location>
</feature>
<dbReference type="GO" id="GO:0005886">
    <property type="term" value="C:plasma membrane"/>
    <property type="evidence" value="ECO:0007669"/>
    <property type="project" value="UniProtKB-SubCell"/>
</dbReference>
<evidence type="ECO:0000256" key="9">
    <source>
        <dbReference type="SAM" id="Phobius"/>
    </source>
</evidence>
<evidence type="ECO:0000256" key="2">
    <source>
        <dbReference type="ARBA" id="ARBA00007942"/>
    </source>
</evidence>
<keyword evidence="3" id="KW-0813">Transport</keyword>
<dbReference type="InterPro" id="IPR001851">
    <property type="entry name" value="ABC_transp_permease"/>
</dbReference>
<comment type="caution">
    <text evidence="10">The sequence shown here is derived from an EMBL/GenBank/DDBJ whole genome shotgun (WGS) entry which is preliminary data.</text>
</comment>
<dbReference type="PANTHER" id="PTHR32196">
    <property type="entry name" value="ABC TRANSPORTER PERMEASE PROTEIN YPHD-RELATED-RELATED"/>
    <property type="match status" value="1"/>
</dbReference>
<protein>
    <submittedName>
        <fullName evidence="10">ABC transporter permease</fullName>
    </submittedName>
</protein>
<evidence type="ECO:0000256" key="8">
    <source>
        <dbReference type="ARBA" id="ARBA00023136"/>
    </source>
</evidence>
<feature type="transmembrane region" description="Helical" evidence="9">
    <location>
        <begin position="284"/>
        <end position="302"/>
    </location>
</feature>
<dbReference type="Proteomes" id="UP000539985">
    <property type="component" value="Unassembled WGS sequence"/>
</dbReference>
<comment type="subcellular location">
    <subcellularLocation>
        <location evidence="1">Cell inner membrane</location>
        <topology evidence="1">Multi-pass membrane protein</topology>
    </subcellularLocation>
</comment>
<sequence length="322" mass="33535">MKIFTYSRSAVVRILLLLCLIVFFSYANPDFLAKDNLYALGQGFALLGLVTLGLSLTMIAGEFDLSIGAIVAVAGLIMVKTGDVMPLQGLALAIGCGLLLGLLNGALTLWLAVSSLVTSLGMMILLRGLAVWIEGGQVVSYSNFDASDALDQQVLGILSPRSLITITCFVGIAVLLRLTRLGRNIIATGSRRKAALASGVNVKRSIYLVFALSGGFAALVGALMSISLASASSQYGSNLLLQAATAAILGGVALSGGVGRPLHIAVGVMILGVLNNGLNLLGTHSALILLFNGLMLLLVMVFDRDVGSFFGKISFKTRKFPG</sequence>
<evidence type="ECO:0000256" key="7">
    <source>
        <dbReference type="ARBA" id="ARBA00022989"/>
    </source>
</evidence>
<evidence type="ECO:0000313" key="10">
    <source>
        <dbReference type="EMBL" id="NWB95742.1"/>
    </source>
</evidence>
<dbReference type="GO" id="GO:0022857">
    <property type="term" value="F:transmembrane transporter activity"/>
    <property type="evidence" value="ECO:0007669"/>
    <property type="project" value="InterPro"/>
</dbReference>